<reference evidence="2" key="1">
    <citation type="submission" date="2018-06" db="EMBL/GenBank/DDBJ databases">
        <authorList>
            <person name="Zhirakovskaya E."/>
        </authorList>
    </citation>
    <scope>NUCLEOTIDE SEQUENCE</scope>
</reference>
<name>A0A3B1BFX7_9ZZZZ</name>
<accession>A0A3B1BFX7</accession>
<dbReference type="PANTHER" id="PTHR24567:SF74">
    <property type="entry name" value="HTH-TYPE TRANSCRIPTIONAL REGULATOR ARCR"/>
    <property type="match status" value="1"/>
</dbReference>
<dbReference type="SUPFAM" id="SSF51206">
    <property type="entry name" value="cAMP-binding domain-like"/>
    <property type="match status" value="1"/>
</dbReference>
<dbReference type="PANTHER" id="PTHR24567">
    <property type="entry name" value="CRP FAMILY TRANSCRIPTIONAL REGULATORY PROTEIN"/>
    <property type="match status" value="1"/>
</dbReference>
<proteinExistence type="predicted"/>
<dbReference type="PROSITE" id="PS50042">
    <property type="entry name" value="CNMP_BINDING_3"/>
    <property type="match status" value="1"/>
</dbReference>
<evidence type="ECO:0000313" key="2">
    <source>
        <dbReference type="EMBL" id="VAX15022.1"/>
    </source>
</evidence>
<evidence type="ECO:0000259" key="1">
    <source>
        <dbReference type="PROSITE" id="PS50042"/>
    </source>
</evidence>
<dbReference type="InterPro" id="IPR014710">
    <property type="entry name" value="RmlC-like_jellyroll"/>
</dbReference>
<dbReference type="Gene3D" id="2.60.120.10">
    <property type="entry name" value="Jelly Rolls"/>
    <property type="match status" value="1"/>
</dbReference>
<dbReference type="InterPro" id="IPR018490">
    <property type="entry name" value="cNMP-bd_dom_sf"/>
</dbReference>
<dbReference type="EMBL" id="UOGA01000030">
    <property type="protein sequence ID" value="VAX15022.1"/>
    <property type="molecule type" value="Genomic_DNA"/>
</dbReference>
<dbReference type="CDD" id="cd00038">
    <property type="entry name" value="CAP_ED"/>
    <property type="match status" value="1"/>
</dbReference>
<dbReference type="AlphaFoldDB" id="A0A3B1BFX7"/>
<organism evidence="2">
    <name type="scientific">hydrothermal vent metagenome</name>
    <dbReference type="NCBI Taxonomy" id="652676"/>
    <lineage>
        <taxon>unclassified sequences</taxon>
        <taxon>metagenomes</taxon>
        <taxon>ecological metagenomes</taxon>
    </lineage>
</organism>
<dbReference type="Pfam" id="PF00027">
    <property type="entry name" value="cNMP_binding"/>
    <property type="match status" value="1"/>
</dbReference>
<dbReference type="GO" id="GO:0003700">
    <property type="term" value="F:DNA-binding transcription factor activity"/>
    <property type="evidence" value="ECO:0007669"/>
    <property type="project" value="TreeGrafter"/>
</dbReference>
<dbReference type="SMART" id="SM00100">
    <property type="entry name" value="cNMP"/>
    <property type="match status" value="1"/>
</dbReference>
<feature type="domain" description="Cyclic nucleotide-binding" evidence="1">
    <location>
        <begin position="1"/>
        <end position="110"/>
    </location>
</feature>
<dbReference type="InterPro" id="IPR050397">
    <property type="entry name" value="Env_Response_Regulators"/>
</dbReference>
<dbReference type="InterPro" id="IPR000595">
    <property type="entry name" value="cNMP-bd_dom"/>
</dbReference>
<gene>
    <name evidence="2" type="ORF">MNBD_NITROSPINAE04-2500</name>
</gene>
<protein>
    <recommendedName>
        <fullName evidence="1">Cyclic nucleotide-binding domain-containing protein</fullName>
    </recommendedName>
</protein>
<sequence>MFLQFFSGKQPDVKLNPGRILFIESEKADRAYIIDSGHIELSVRSSELTTLSAGEIVGEMALVDNRKRFAMAVAGPQGAFLHSINKNDFLKMVAENPDFAIEVMKVMAERLRKWGELFK</sequence>
<dbReference type="GO" id="GO:0005829">
    <property type="term" value="C:cytosol"/>
    <property type="evidence" value="ECO:0007669"/>
    <property type="project" value="TreeGrafter"/>
</dbReference>